<organism evidence="3 4">
    <name type="scientific">Durusdinium trenchii</name>
    <dbReference type="NCBI Taxonomy" id="1381693"/>
    <lineage>
        <taxon>Eukaryota</taxon>
        <taxon>Sar</taxon>
        <taxon>Alveolata</taxon>
        <taxon>Dinophyceae</taxon>
        <taxon>Suessiales</taxon>
        <taxon>Symbiodiniaceae</taxon>
        <taxon>Durusdinium</taxon>
    </lineage>
</organism>
<evidence type="ECO:0000256" key="1">
    <source>
        <dbReference type="SAM" id="MobiDB-lite"/>
    </source>
</evidence>
<protein>
    <recommendedName>
        <fullName evidence="2">C2 domain-containing protein</fullName>
    </recommendedName>
</protein>
<dbReference type="Gene3D" id="2.60.40.150">
    <property type="entry name" value="C2 domain"/>
    <property type="match status" value="2"/>
</dbReference>
<dbReference type="SMART" id="SM00239">
    <property type="entry name" value="C2"/>
    <property type="match status" value="2"/>
</dbReference>
<feature type="compositionally biased region" description="Polar residues" evidence="1">
    <location>
        <begin position="30"/>
        <end position="41"/>
    </location>
</feature>
<reference evidence="3 4" key="1">
    <citation type="submission" date="2024-02" db="EMBL/GenBank/DDBJ databases">
        <authorList>
            <person name="Chen Y."/>
            <person name="Shah S."/>
            <person name="Dougan E. K."/>
            <person name="Thang M."/>
            <person name="Chan C."/>
        </authorList>
    </citation>
    <scope>NUCLEOTIDE SEQUENCE [LARGE SCALE GENOMIC DNA]</scope>
</reference>
<dbReference type="Pfam" id="PF00168">
    <property type="entry name" value="C2"/>
    <property type="match status" value="2"/>
</dbReference>
<dbReference type="EMBL" id="CAXAMN010023361">
    <property type="protein sequence ID" value="CAK9077109.1"/>
    <property type="molecule type" value="Genomic_DNA"/>
</dbReference>
<sequence length="776" mass="87480">MNLRTVSLPDLAAERKRNTAASLSEGFAGSSHQGALQTNQPWPGRPGMNKRAYEGSKDGWPNSLGRVLPLYYRCRQLVLATEKRGRRVPQKLSTDTRALEKVVAKEIRHIHPLLFQRLDDRQLDRFLRTMPFLRLSVGRWLFGSERLKADWPPTEGLRSFMLLTGRVHIFRDSNGLGEFLEMMPGSIFGEQPFRMGDEEINDALGGAAHCEEPSIVGILTTEVLEAAFADRVYGNPRIAQKIRHSPALQRAVLPEPDPSKPKVELEHLSAAQRVEVFESISSAVRSGLDEMAKSISVLHLLPAEPIFTTESIDESVFYIEEGRVEVQADVTLIEKPETRTPKRTRIHVLVDRAEKLAGNSIFDKLDPYVIVKLGEYKRFQTPVQWNVGVNPFFNYDGTLTFNGEEEITFTVMDYDSFKSDDLCGSCTLRVDDLTDGWTGKADLYRPKSSVNMISSSDSDLMEKAGKLFFSVKWDYETFNPLIPPKQKSWPDQVLFSLQEDAIWGHERLMLGKVWMKALEGAASSTNYRLQLQRFRIRAAELKGTDDRCVVLKIANHRFLDFIKKSQREKAFLQACRLQALDKQQVVKHHIVELLARWAIEEQTEQLRKGLLGLKAEREEAVDPGKFRSKYRGVKAHIYVRNASNLTSGGWFDKLDPYAIVRFRGSKEEVRTSVLADAGGDPIWDSKGSVTYHGEVALEISVWDFDRYNADSLLATGVVQVEQFCAGFDGMIPLSIAGGKGKRAKKQAMITIGILFDRPPDALLDEDGPDASLGMTR</sequence>
<name>A0ABP0PQG2_9DINO</name>
<accession>A0ABP0PQG2</accession>
<dbReference type="InterPro" id="IPR035892">
    <property type="entry name" value="C2_domain_sf"/>
</dbReference>
<dbReference type="PANTHER" id="PTHR47052">
    <property type="entry name" value="CONSERVED SERINE PROLINE-RICH PROTEIN (AFU_ORTHOLOGUE AFUA_2G01790)"/>
    <property type="match status" value="1"/>
</dbReference>
<gene>
    <name evidence="3" type="ORF">CCMP2556_LOCUS38009</name>
</gene>
<comment type="caution">
    <text evidence="3">The sequence shown here is derived from an EMBL/GenBank/DDBJ whole genome shotgun (WGS) entry which is preliminary data.</text>
</comment>
<dbReference type="SUPFAM" id="SSF49562">
    <property type="entry name" value="C2 domain (Calcium/lipid-binding domain, CaLB)"/>
    <property type="match status" value="2"/>
</dbReference>
<evidence type="ECO:0000313" key="3">
    <source>
        <dbReference type="EMBL" id="CAK9077109.1"/>
    </source>
</evidence>
<dbReference type="Proteomes" id="UP001642484">
    <property type="component" value="Unassembled WGS sequence"/>
</dbReference>
<feature type="domain" description="C2" evidence="2">
    <location>
        <begin position="326"/>
        <end position="444"/>
    </location>
</feature>
<dbReference type="PROSITE" id="PS50004">
    <property type="entry name" value="C2"/>
    <property type="match status" value="2"/>
</dbReference>
<proteinExistence type="predicted"/>
<dbReference type="PANTHER" id="PTHR47052:SF3">
    <property type="entry name" value="INGRESSION PROTEIN 1"/>
    <property type="match status" value="1"/>
</dbReference>
<evidence type="ECO:0000259" key="2">
    <source>
        <dbReference type="PROSITE" id="PS50004"/>
    </source>
</evidence>
<dbReference type="CDD" id="cd00030">
    <property type="entry name" value="C2"/>
    <property type="match status" value="2"/>
</dbReference>
<evidence type="ECO:0000313" key="4">
    <source>
        <dbReference type="Proteomes" id="UP001642484"/>
    </source>
</evidence>
<dbReference type="InterPro" id="IPR000008">
    <property type="entry name" value="C2_dom"/>
</dbReference>
<feature type="domain" description="C2" evidence="2">
    <location>
        <begin position="616"/>
        <end position="735"/>
    </location>
</feature>
<feature type="region of interest" description="Disordered" evidence="1">
    <location>
        <begin position="23"/>
        <end position="56"/>
    </location>
</feature>
<dbReference type="InterPro" id="IPR052981">
    <property type="entry name" value="Ingression_C2_domain"/>
</dbReference>
<keyword evidence="4" id="KW-1185">Reference proteome</keyword>